<sequence length="182" mass="21161">MPDAYYDSWLAPRLVNNNFPWNQATSTTFPELLRRVTFHDGYWHGWFPVLDDNSCLLVLQPDTVWNPEFCHQRESWPYLVIEIGRVLQMSRDVVPDAIMPGISNAESAPVNAARFTEWLEFAKVYDLLPADFFDYQKPQPPLYRTDIHLLVNGTLSMIHEAPIRLLLYSETGERLPVRLPDV</sequence>
<dbReference type="RefSeq" id="WP_111480206.1">
    <property type="nucleotide sequence ID" value="NZ_QHKM01000009.1"/>
</dbReference>
<name>A0A328BCL4_9BACT</name>
<dbReference type="AlphaFoldDB" id="A0A328BCL4"/>
<evidence type="ECO:0000313" key="1">
    <source>
        <dbReference type="EMBL" id="RAK63544.1"/>
    </source>
</evidence>
<dbReference type="EMBL" id="QHKM01000009">
    <property type="protein sequence ID" value="RAK63544.1"/>
    <property type="molecule type" value="Genomic_DNA"/>
</dbReference>
<evidence type="ECO:0000313" key="2">
    <source>
        <dbReference type="Proteomes" id="UP000248553"/>
    </source>
</evidence>
<proteinExistence type="predicted"/>
<dbReference type="Proteomes" id="UP000248553">
    <property type="component" value="Unassembled WGS sequence"/>
</dbReference>
<gene>
    <name evidence="1" type="ORF">DLM85_21320</name>
</gene>
<keyword evidence="2" id="KW-1185">Reference proteome</keyword>
<dbReference type="OrthoDB" id="878093at2"/>
<comment type="caution">
    <text evidence="1">The sequence shown here is derived from an EMBL/GenBank/DDBJ whole genome shotgun (WGS) entry which is preliminary data.</text>
</comment>
<protein>
    <submittedName>
        <fullName evidence="1">Uncharacterized protein</fullName>
    </submittedName>
</protein>
<organism evidence="1 2">
    <name type="scientific">Hymenobacter edaphi</name>
    <dbReference type="NCBI Taxonomy" id="2211146"/>
    <lineage>
        <taxon>Bacteria</taxon>
        <taxon>Pseudomonadati</taxon>
        <taxon>Bacteroidota</taxon>
        <taxon>Cytophagia</taxon>
        <taxon>Cytophagales</taxon>
        <taxon>Hymenobacteraceae</taxon>
        <taxon>Hymenobacter</taxon>
    </lineage>
</organism>
<reference evidence="2" key="1">
    <citation type="submission" date="2018-05" db="EMBL/GenBank/DDBJ databases">
        <authorList>
            <person name="Nie L."/>
        </authorList>
    </citation>
    <scope>NUCLEOTIDE SEQUENCE [LARGE SCALE GENOMIC DNA]</scope>
    <source>
        <strain evidence="2">NL</strain>
    </source>
</reference>
<accession>A0A328BCL4</accession>